<keyword evidence="3" id="KW-1185">Reference proteome</keyword>
<dbReference type="GO" id="GO:0046872">
    <property type="term" value="F:metal ion binding"/>
    <property type="evidence" value="ECO:0007669"/>
    <property type="project" value="InterPro"/>
</dbReference>
<feature type="domain" description="Mycothiol-dependent maleylpyruvate isomerase metal-binding" evidence="1">
    <location>
        <begin position="13"/>
        <end position="59"/>
    </location>
</feature>
<organism evidence="2 3">
    <name type="scientific">Nocardioides luti</name>
    <dbReference type="NCBI Taxonomy" id="2761101"/>
    <lineage>
        <taxon>Bacteria</taxon>
        <taxon>Bacillati</taxon>
        <taxon>Actinomycetota</taxon>
        <taxon>Actinomycetes</taxon>
        <taxon>Propionibacteriales</taxon>
        <taxon>Nocardioidaceae</taxon>
        <taxon>Nocardioides</taxon>
    </lineage>
</organism>
<evidence type="ECO:0000259" key="1">
    <source>
        <dbReference type="Pfam" id="PF11716"/>
    </source>
</evidence>
<gene>
    <name evidence="2" type="ORF">H5V45_19165</name>
</gene>
<dbReference type="Gene3D" id="1.20.120.450">
    <property type="entry name" value="dinb family like domain"/>
    <property type="match status" value="1"/>
</dbReference>
<dbReference type="InterPro" id="IPR034660">
    <property type="entry name" value="DinB/YfiT-like"/>
</dbReference>
<dbReference type="SUPFAM" id="SSF109854">
    <property type="entry name" value="DinB/YfiT-like putative metalloenzymes"/>
    <property type="match status" value="1"/>
</dbReference>
<evidence type="ECO:0000313" key="2">
    <source>
        <dbReference type="EMBL" id="MBB6629454.1"/>
    </source>
</evidence>
<dbReference type="Proteomes" id="UP000523955">
    <property type="component" value="Unassembled WGS sequence"/>
</dbReference>
<accession>A0A7X0RJH0</accession>
<proteinExistence type="predicted"/>
<sequence>MPNMQTVYVRGADLFRQVLNELRADDLTRPVPSCPGWTVSDVVTHVHDNHVVALGPERSDVDDVMAAYALAIPDAPDLAASAAFDTVDLTLHAWDIALACGVELRLGDDQLAFLEAFAAEAGDRLYVEEDGFVRLEGERADPSGLDRQGLALLPFGRRL</sequence>
<dbReference type="GO" id="GO:0016853">
    <property type="term" value="F:isomerase activity"/>
    <property type="evidence" value="ECO:0007669"/>
    <property type="project" value="UniProtKB-KW"/>
</dbReference>
<evidence type="ECO:0000313" key="3">
    <source>
        <dbReference type="Proteomes" id="UP000523955"/>
    </source>
</evidence>
<name>A0A7X0RJH0_9ACTN</name>
<dbReference type="AlphaFoldDB" id="A0A7X0RJH0"/>
<keyword evidence="2" id="KW-0413">Isomerase</keyword>
<dbReference type="EMBL" id="JACKXE010000002">
    <property type="protein sequence ID" value="MBB6629454.1"/>
    <property type="molecule type" value="Genomic_DNA"/>
</dbReference>
<comment type="caution">
    <text evidence="2">The sequence shown here is derived from an EMBL/GenBank/DDBJ whole genome shotgun (WGS) entry which is preliminary data.</text>
</comment>
<reference evidence="2 3" key="1">
    <citation type="submission" date="2020-08" db="EMBL/GenBank/DDBJ databases">
        <authorList>
            <person name="Seo M.-J."/>
        </authorList>
    </citation>
    <scope>NUCLEOTIDE SEQUENCE [LARGE SCALE GENOMIC DNA]</scope>
    <source>
        <strain evidence="2 3">KIGAM211</strain>
    </source>
</reference>
<dbReference type="Pfam" id="PF11716">
    <property type="entry name" value="MDMPI_N"/>
    <property type="match status" value="1"/>
</dbReference>
<keyword evidence="2" id="KW-0670">Pyruvate</keyword>
<dbReference type="InterPro" id="IPR024344">
    <property type="entry name" value="MDMPI_metal-binding"/>
</dbReference>
<protein>
    <submittedName>
        <fullName evidence="2">Maleylpyruvate isomerase N-terminal domain-containing protein</fullName>
    </submittedName>
</protein>